<proteinExistence type="predicted"/>
<dbReference type="GO" id="GO:0004674">
    <property type="term" value="F:protein serine/threonine kinase activity"/>
    <property type="evidence" value="ECO:0007669"/>
    <property type="project" value="UniProtKB-KW"/>
</dbReference>
<feature type="domain" description="Protein kinase" evidence="8">
    <location>
        <begin position="269"/>
        <end position="739"/>
    </location>
</feature>
<organism evidence="9 10">
    <name type="scientific">Coprinellus micaceus</name>
    <name type="common">Glistening ink-cap mushroom</name>
    <name type="synonym">Coprinus micaceus</name>
    <dbReference type="NCBI Taxonomy" id="71717"/>
    <lineage>
        <taxon>Eukaryota</taxon>
        <taxon>Fungi</taxon>
        <taxon>Dikarya</taxon>
        <taxon>Basidiomycota</taxon>
        <taxon>Agaricomycotina</taxon>
        <taxon>Agaricomycetes</taxon>
        <taxon>Agaricomycetidae</taxon>
        <taxon>Agaricales</taxon>
        <taxon>Agaricineae</taxon>
        <taxon>Psathyrellaceae</taxon>
        <taxon>Coprinellus</taxon>
    </lineage>
</organism>
<keyword evidence="4" id="KW-0547">Nucleotide-binding</keyword>
<accession>A0A4Y7TF66</accession>
<evidence type="ECO:0000256" key="7">
    <source>
        <dbReference type="SAM" id="MobiDB-lite"/>
    </source>
</evidence>
<dbReference type="InterPro" id="IPR000719">
    <property type="entry name" value="Prot_kinase_dom"/>
</dbReference>
<protein>
    <recommendedName>
        <fullName evidence="1">non-specific serine/threonine protein kinase</fullName>
        <ecNumber evidence="1">2.7.11.1</ecNumber>
    </recommendedName>
</protein>
<dbReference type="PANTHER" id="PTHR44167:SF23">
    <property type="entry name" value="CDC7 KINASE, ISOFORM A-RELATED"/>
    <property type="match status" value="1"/>
</dbReference>
<keyword evidence="5 9" id="KW-0418">Kinase</keyword>
<dbReference type="AlphaFoldDB" id="A0A4Y7TF66"/>
<keyword evidence="10" id="KW-1185">Reference proteome</keyword>
<dbReference type="GO" id="GO:0005524">
    <property type="term" value="F:ATP binding"/>
    <property type="evidence" value="ECO:0007669"/>
    <property type="project" value="UniProtKB-KW"/>
</dbReference>
<feature type="compositionally biased region" description="Low complexity" evidence="7">
    <location>
        <begin position="752"/>
        <end position="772"/>
    </location>
</feature>
<keyword evidence="2" id="KW-0723">Serine/threonine-protein kinase</keyword>
<dbReference type="SMART" id="SM00220">
    <property type="entry name" value="S_TKc"/>
    <property type="match status" value="1"/>
</dbReference>
<feature type="compositionally biased region" description="Acidic residues" evidence="7">
    <location>
        <begin position="136"/>
        <end position="157"/>
    </location>
</feature>
<dbReference type="CDD" id="cd14019">
    <property type="entry name" value="STKc_Cdc7"/>
    <property type="match status" value="1"/>
</dbReference>
<dbReference type="OrthoDB" id="10020333at2759"/>
<evidence type="ECO:0000256" key="4">
    <source>
        <dbReference type="ARBA" id="ARBA00022741"/>
    </source>
</evidence>
<dbReference type="Proteomes" id="UP000298030">
    <property type="component" value="Unassembled WGS sequence"/>
</dbReference>
<gene>
    <name evidence="9" type="ORF">FA13DRAFT_1813555</name>
</gene>
<feature type="compositionally biased region" description="Acidic residues" evidence="7">
    <location>
        <begin position="87"/>
        <end position="100"/>
    </location>
</feature>
<dbReference type="EMBL" id="QPFP01000016">
    <property type="protein sequence ID" value="TEB32202.1"/>
    <property type="molecule type" value="Genomic_DNA"/>
</dbReference>
<evidence type="ECO:0000256" key="6">
    <source>
        <dbReference type="ARBA" id="ARBA00022840"/>
    </source>
</evidence>
<feature type="region of interest" description="Disordered" evidence="7">
    <location>
        <begin position="70"/>
        <end position="165"/>
    </location>
</feature>
<name>A0A4Y7TF66_COPMI</name>
<dbReference type="Gene3D" id="3.30.200.20">
    <property type="entry name" value="Phosphorylase Kinase, domain 1"/>
    <property type="match status" value="1"/>
</dbReference>
<dbReference type="PANTHER" id="PTHR44167">
    <property type="entry name" value="OVARIAN-SPECIFIC SERINE/THREONINE-PROTEIN KINASE LOK-RELATED"/>
    <property type="match status" value="1"/>
</dbReference>
<keyword evidence="3" id="KW-0808">Transferase</keyword>
<dbReference type="EC" id="2.7.11.1" evidence="1"/>
<dbReference type="GO" id="GO:0005634">
    <property type="term" value="C:nucleus"/>
    <property type="evidence" value="ECO:0007669"/>
    <property type="project" value="TreeGrafter"/>
</dbReference>
<evidence type="ECO:0000313" key="10">
    <source>
        <dbReference type="Proteomes" id="UP000298030"/>
    </source>
</evidence>
<dbReference type="SUPFAM" id="SSF56112">
    <property type="entry name" value="Protein kinase-like (PK-like)"/>
    <property type="match status" value="1"/>
</dbReference>
<feature type="region of interest" description="Disordered" evidence="7">
    <location>
        <begin position="1"/>
        <end position="21"/>
    </location>
</feature>
<comment type="caution">
    <text evidence="9">The sequence shown here is derived from an EMBL/GenBank/DDBJ whole genome shotgun (WGS) entry which is preliminary data.</text>
</comment>
<dbReference type="InterPro" id="IPR008271">
    <property type="entry name" value="Ser/Thr_kinase_AS"/>
</dbReference>
<dbReference type="PROSITE" id="PS50011">
    <property type="entry name" value="PROTEIN_KINASE_DOM"/>
    <property type="match status" value="1"/>
</dbReference>
<evidence type="ECO:0000256" key="5">
    <source>
        <dbReference type="ARBA" id="ARBA00022777"/>
    </source>
</evidence>
<feature type="region of interest" description="Disordered" evidence="7">
    <location>
        <begin position="653"/>
        <end position="702"/>
    </location>
</feature>
<evidence type="ECO:0000259" key="8">
    <source>
        <dbReference type="PROSITE" id="PS50011"/>
    </source>
</evidence>
<dbReference type="Pfam" id="PF00069">
    <property type="entry name" value="Pkinase"/>
    <property type="match status" value="2"/>
</dbReference>
<dbReference type="PROSITE" id="PS00108">
    <property type="entry name" value="PROTEIN_KINASE_ST"/>
    <property type="match status" value="1"/>
</dbReference>
<feature type="compositionally biased region" description="Basic and acidic residues" evidence="7">
    <location>
        <begin position="794"/>
        <end position="815"/>
    </location>
</feature>
<reference evidence="9 10" key="1">
    <citation type="journal article" date="2019" name="Nat. Ecol. Evol.">
        <title>Megaphylogeny resolves global patterns of mushroom evolution.</title>
        <authorList>
            <person name="Varga T."/>
            <person name="Krizsan K."/>
            <person name="Foldi C."/>
            <person name="Dima B."/>
            <person name="Sanchez-Garcia M."/>
            <person name="Sanchez-Ramirez S."/>
            <person name="Szollosi G.J."/>
            <person name="Szarkandi J.G."/>
            <person name="Papp V."/>
            <person name="Albert L."/>
            <person name="Andreopoulos W."/>
            <person name="Angelini C."/>
            <person name="Antonin V."/>
            <person name="Barry K.W."/>
            <person name="Bougher N.L."/>
            <person name="Buchanan P."/>
            <person name="Buyck B."/>
            <person name="Bense V."/>
            <person name="Catcheside P."/>
            <person name="Chovatia M."/>
            <person name="Cooper J."/>
            <person name="Damon W."/>
            <person name="Desjardin D."/>
            <person name="Finy P."/>
            <person name="Geml J."/>
            <person name="Haridas S."/>
            <person name="Hughes K."/>
            <person name="Justo A."/>
            <person name="Karasinski D."/>
            <person name="Kautmanova I."/>
            <person name="Kiss B."/>
            <person name="Kocsube S."/>
            <person name="Kotiranta H."/>
            <person name="LaButti K.M."/>
            <person name="Lechner B.E."/>
            <person name="Liimatainen K."/>
            <person name="Lipzen A."/>
            <person name="Lukacs Z."/>
            <person name="Mihaltcheva S."/>
            <person name="Morgado L.N."/>
            <person name="Niskanen T."/>
            <person name="Noordeloos M.E."/>
            <person name="Ohm R.A."/>
            <person name="Ortiz-Santana B."/>
            <person name="Ovrebo C."/>
            <person name="Racz N."/>
            <person name="Riley R."/>
            <person name="Savchenko A."/>
            <person name="Shiryaev A."/>
            <person name="Soop K."/>
            <person name="Spirin V."/>
            <person name="Szebenyi C."/>
            <person name="Tomsovsky M."/>
            <person name="Tulloss R.E."/>
            <person name="Uehling J."/>
            <person name="Grigoriev I.V."/>
            <person name="Vagvolgyi C."/>
            <person name="Papp T."/>
            <person name="Martin F.M."/>
            <person name="Miettinen O."/>
            <person name="Hibbett D.S."/>
            <person name="Nagy L.G."/>
        </authorList>
    </citation>
    <scope>NUCLEOTIDE SEQUENCE [LARGE SCALE GENOMIC DNA]</scope>
    <source>
        <strain evidence="9 10">FP101781</strain>
    </source>
</reference>
<feature type="region of interest" description="Disordered" evidence="7">
    <location>
        <begin position="752"/>
        <end position="816"/>
    </location>
</feature>
<dbReference type="STRING" id="71717.A0A4Y7TF66"/>
<evidence type="ECO:0000256" key="3">
    <source>
        <dbReference type="ARBA" id="ARBA00022679"/>
    </source>
</evidence>
<keyword evidence="6" id="KW-0067">ATP-binding</keyword>
<evidence type="ECO:0000313" key="9">
    <source>
        <dbReference type="EMBL" id="TEB32202.1"/>
    </source>
</evidence>
<evidence type="ECO:0000256" key="1">
    <source>
        <dbReference type="ARBA" id="ARBA00012513"/>
    </source>
</evidence>
<sequence length="893" mass="99763">MAANCLSPHPSNPLEVQSSDFTNKHHRDNVLSANLSSYLGEYDDSDDPLAEIPQMEARAYQDHIADIRPDCAVATPKPNGEVKYVDLDEGMSSESEESDDLQVLGQDDTPRKATSTKGGVNCRQMLYEQRMRGGEEAMDEDEEDVQNIFDDEEVEDTENSRRERRIEAVEEEVVELLDEDEEMVDDWAGVDEDHGTLDEDEQQDEHDYEGYEDDLRDGIHPTSDDADCFALDEAAELSTLRFKPLEEQSEIEVEIDDFKASLPQLSEDYKLIDRLGTGTFSSVYKAIDLHYHDYDNSPWLGSHPPESSAHYQSLPKKHGAKVFVAIKRIYVTSGPDRIKNELQLMESCRGCRHVSQLITAFRHDDQVAIVMPYHRNEDFREYFQELPMPAMKEYMRCLLRALRDVHERYIIHRDVKPANFLFDPRTGQGSLCDFGLAQRFDKKPPSSGACLHSTMAPGAPHGKYLHKSEYSTEMVTGGQAKARALSKKRADLVGYPDKDTRVPMKANRAGTRGFRAPEVLLKCGQQNGAVDVWSAGIILLFFLSGKFPLFQANDDIEALMEIAAILGRSKMEKVATLHCRTFATNVPDAQKDQVSWRDFVEKLNPDLRKVPAPNPKFYPYTLPSYKAKIVLQAEVENSLGKMDCDEPVAVERCTTPPRTTASPLSSPLSSPPPSPEVPIFGVEERRPKAETPPALLDPSTAEKMYQKDVDDALDLLEKLLHPESVKRITPRDALYHPFLAEKGVRVPLFGGSKKSVDDSSSPTAVAASSSTTLNGDVDTVGPSKDDSSSSSTRTSKDKDKDRPSKPKKRGDDDFAPRPFGKGVCKEFHFIDDVTNQPGVIIRQKKCLCRCGGCKGCEGGDGKTEEVRKLVLAGEGVAIGERACEFHRGYREGW</sequence>
<dbReference type="Gene3D" id="1.10.510.10">
    <property type="entry name" value="Transferase(Phosphotransferase) domain 1"/>
    <property type="match status" value="2"/>
</dbReference>
<dbReference type="GO" id="GO:0044773">
    <property type="term" value="P:mitotic DNA damage checkpoint signaling"/>
    <property type="evidence" value="ECO:0007669"/>
    <property type="project" value="TreeGrafter"/>
</dbReference>
<evidence type="ECO:0000256" key="2">
    <source>
        <dbReference type="ARBA" id="ARBA00022527"/>
    </source>
</evidence>
<dbReference type="InterPro" id="IPR011009">
    <property type="entry name" value="Kinase-like_dom_sf"/>
</dbReference>